<proteinExistence type="predicted"/>
<dbReference type="Proteomes" id="UP000053144">
    <property type="component" value="Chromosome 7"/>
</dbReference>
<accession>A0A0L9UVD0</accession>
<sequence>MGETKDEACEEELINYKEEKDKAPRAKLLLRLYSEPKHKMPAIRISTLTETDAFSRNSVWCLRLSLVVDGGRKVFMPQLSREPRHDRRLSSSSRPLLVVTTAKCFGRFLYNVWSAPLLPSLSPVLLSSGFAAASASICRGYLHFLSRQACCHAPRYLRVLKVSPSSFEPLDLGADQRRVEGLNHWTPVRIEERGLNHWTPVRIGGE</sequence>
<protein>
    <submittedName>
        <fullName evidence="1">Uncharacterized protein</fullName>
    </submittedName>
</protein>
<organism evidence="1 2">
    <name type="scientific">Phaseolus angularis</name>
    <name type="common">Azuki bean</name>
    <name type="synonym">Vigna angularis</name>
    <dbReference type="NCBI Taxonomy" id="3914"/>
    <lineage>
        <taxon>Eukaryota</taxon>
        <taxon>Viridiplantae</taxon>
        <taxon>Streptophyta</taxon>
        <taxon>Embryophyta</taxon>
        <taxon>Tracheophyta</taxon>
        <taxon>Spermatophyta</taxon>
        <taxon>Magnoliopsida</taxon>
        <taxon>eudicotyledons</taxon>
        <taxon>Gunneridae</taxon>
        <taxon>Pentapetalae</taxon>
        <taxon>rosids</taxon>
        <taxon>fabids</taxon>
        <taxon>Fabales</taxon>
        <taxon>Fabaceae</taxon>
        <taxon>Papilionoideae</taxon>
        <taxon>50 kb inversion clade</taxon>
        <taxon>NPAAA clade</taxon>
        <taxon>indigoferoid/millettioid clade</taxon>
        <taxon>Phaseoleae</taxon>
        <taxon>Vigna</taxon>
    </lineage>
</organism>
<name>A0A0L9UVD0_PHAAN</name>
<dbReference type="EMBL" id="CM003377">
    <property type="protein sequence ID" value="KOM46479.1"/>
    <property type="molecule type" value="Genomic_DNA"/>
</dbReference>
<evidence type="ECO:0000313" key="2">
    <source>
        <dbReference type="Proteomes" id="UP000053144"/>
    </source>
</evidence>
<dbReference type="AlphaFoldDB" id="A0A0L9UVD0"/>
<dbReference type="Gramene" id="KOM46479">
    <property type="protein sequence ID" value="KOM46479"/>
    <property type="gene ID" value="LR48_Vigan07g018300"/>
</dbReference>
<evidence type="ECO:0000313" key="1">
    <source>
        <dbReference type="EMBL" id="KOM46479.1"/>
    </source>
</evidence>
<reference evidence="2" key="1">
    <citation type="journal article" date="2015" name="Proc. Natl. Acad. Sci. U.S.A.">
        <title>Genome sequencing of adzuki bean (Vigna angularis) provides insight into high starch and low fat accumulation and domestication.</title>
        <authorList>
            <person name="Yang K."/>
            <person name="Tian Z."/>
            <person name="Chen C."/>
            <person name="Luo L."/>
            <person name="Zhao B."/>
            <person name="Wang Z."/>
            <person name="Yu L."/>
            <person name="Li Y."/>
            <person name="Sun Y."/>
            <person name="Li W."/>
            <person name="Chen Y."/>
            <person name="Li Y."/>
            <person name="Zhang Y."/>
            <person name="Ai D."/>
            <person name="Zhao J."/>
            <person name="Shang C."/>
            <person name="Ma Y."/>
            <person name="Wu B."/>
            <person name="Wang M."/>
            <person name="Gao L."/>
            <person name="Sun D."/>
            <person name="Zhang P."/>
            <person name="Guo F."/>
            <person name="Wang W."/>
            <person name="Li Y."/>
            <person name="Wang J."/>
            <person name="Varshney R.K."/>
            <person name="Wang J."/>
            <person name="Ling H.Q."/>
            <person name="Wan P."/>
        </authorList>
    </citation>
    <scope>NUCLEOTIDE SEQUENCE</scope>
    <source>
        <strain evidence="2">cv. Jingnong 6</strain>
    </source>
</reference>
<gene>
    <name evidence="1" type="ORF">LR48_Vigan07g018300</name>
</gene>